<keyword evidence="3" id="KW-1185">Reference proteome</keyword>
<comment type="caution">
    <text evidence="2">The sequence shown here is derived from an EMBL/GenBank/DDBJ whole genome shotgun (WGS) entry which is preliminary data.</text>
</comment>
<protein>
    <submittedName>
        <fullName evidence="2">Uncharacterized protein</fullName>
    </submittedName>
</protein>
<dbReference type="EMBL" id="CAUOFW020001726">
    <property type="protein sequence ID" value="CAK9148277.1"/>
    <property type="molecule type" value="Genomic_DNA"/>
</dbReference>
<dbReference type="Proteomes" id="UP001642360">
    <property type="component" value="Unassembled WGS sequence"/>
</dbReference>
<name>A0ABC8RUS9_9AQUA</name>
<evidence type="ECO:0000313" key="3">
    <source>
        <dbReference type="Proteomes" id="UP001642360"/>
    </source>
</evidence>
<proteinExistence type="predicted"/>
<organism evidence="2 3">
    <name type="scientific">Ilex paraguariensis</name>
    <name type="common">yerba mate</name>
    <dbReference type="NCBI Taxonomy" id="185542"/>
    <lineage>
        <taxon>Eukaryota</taxon>
        <taxon>Viridiplantae</taxon>
        <taxon>Streptophyta</taxon>
        <taxon>Embryophyta</taxon>
        <taxon>Tracheophyta</taxon>
        <taxon>Spermatophyta</taxon>
        <taxon>Magnoliopsida</taxon>
        <taxon>eudicotyledons</taxon>
        <taxon>Gunneridae</taxon>
        <taxon>Pentapetalae</taxon>
        <taxon>asterids</taxon>
        <taxon>campanulids</taxon>
        <taxon>Aquifoliales</taxon>
        <taxon>Aquifoliaceae</taxon>
        <taxon>Ilex</taxon>
    </lineage>
</organism>
<evidence type="ECO:0000313" key="2">
    <source>
        <dbReference type="EMBL" id="CAK9148277.1"/>
    </source>
</evidence>
<reference evidence="2 3" key="1">
    <citation type="submission" date="2024-02" db="EMBL/GenBank/DDBJ databases">
        <authorList>
            <person name="Vignale AGUSTIN F."/>
            <person name="Sosa J E."/>
            <person name="Modenutti C."/>
        </authorList>
    </citation>
    <scope>NUCLEOTIDE SEQUENCE [LARGE SCALE GENOMIC DNA]</scope>
</reference>
<accession>A0ABC8RUS9</accession>
<dbReference type="AlphaFoldDB" id="A0ABC8RUS9"/>
<sequence>MYMRVNRKCSTKRECKIESTETKYRYQSGYRNTQKERRRTDKRGRRCATANRYFVGGKSVKRDMRERERASF</sequence>
<gene>
    <name evidence="2" type="ORF">ILEXP_LOCUS16209</name>
</gene>
<evidence type="ECO:0000256" key="1">
    <source>
        <dbReference type="SAM" id="MobiDB-lite"/>
    </source>
</evidence>
<feature type="region of interest" description="Disordered" evidence="1">
    <location>
        <begin position="29"/>
        <end position="49"/>
    </location>
</feature>